<protein>
    <submittedName>
        <fullName evidence="1">Uncharacterized protein</fullName>
    </submittedName>
</protein>
<evidence type="ECO:0000313" key="1">
    <source>
        <dbReference type="EMBL" id="QTA83896.1"/>
    </source>
</evidence>
<organism evidence="1 2">
    <name type="scientific">Desulfonema limicola</name>
    <dbReference type="NCBI Taxonomy" id="45656"/>
    <lineage>
        <taxon>Bacteria</taxon>
        <taxon>Pseudomonadati</taxon>
        <taxon>Thermodesulfobacteriota</taxon>
        <taxon>Desulfobacteria</taxon>
        <taxon>Desulfobacterales</taxon>
        <taxon>Desulfococcaceae</taxon>
        <taxon>Desulfonema</taxon>
    </lineage>
</organism>
<dbReference type="Proteomes" id="UP000663720">
    <property type="component" value="Chromosome"/>
</dbReference>
<proteinExistence type="predicted"/>
<accession>A0A975BED3</accession>
<dbReference type="KEGG" id="dli:dnl_63200"/>
<evidence type="ECO:0000313" key="2">
    <source>
        <dbReference type="Proteomes" id="UP000663720"/>
    </source>
</evidence>
<dbReference type="AlphaFoldDB" id="A0A975BED3"/>
<keyword evidence="2" id="KW-1185">Reference proteome</keyword>
<sequence>MYKKRKAVSLWALSETAKNLFSQGQWEVELKAFQPDTGLNH</sequence>
<name>A0A975BED3_9BACT</name>
<gene>
    <name evidence="1" type="ORF">dnl_63200</name>
</gene>
<dbReference type="EMBL" id="CP061799">
    <property type="protein sequence ID" value="QTA83896.1"/>
    <property type="molecule type" value="Genomic_DNA"/>
</dbReference>
<reference evidence="1" key="1">
    <citation type="journal article" date="2021" name="Microb. Physiol.">
        <title>Proteogenomic Insights into the Physiology of Marine, Sulfate-Reducing, Filamentous Desulfonema limicola and Desulfonema magnum.</title>
        <authorList>
            <person name="Schnaars V."/>
            <person name="Wohlbrand L."/>
            <person name="Scheve S."/>
            <person name="Hinrichs C."/>
            <person name="Reinhardt R."/>
            <person name="Rabus R."/>
        </authorList>
    </citation>
    <scope>NUCLEOTIDE SEQUENCE</scope>
    <source>
        <strain evidence="1">5ac10</strain>
    </source>
</reference>